<keyword evidence="3 6" id="KW-0812">Transmembrane</keyword>
<feature type="transmembrane region" description="Helical" evidence="6">
    <location>
        <begin position="214"/>
        <end position="240"/>
    </location>
</feature>
<dbReference type="InterPro" id="IPR036259">
    <property type="entry name" value="MFS_trans_sf"/>
</dbReference>
<feature type="transmembrane region" description="Helical" evidence="6">
    <location>
        <begin position="70"/>
        <end position="90"/>
    </location>
</feature>
<dbReference type="Gene3D" id="1.20.1250.20">
    <property type="entry name" value="MFS general substrate transporter like domains"/>
    <property type="match status" value="1"/>
</dbReference>
<evidence type="ECO:0000256" key="4">
    <source>
        <dbReference type="ARBA" id="ARBA00022989"/>
    </source>
</evidence>
<reference evidence="7" key="1">
    <citation type="submission" date="2022-07" db="EMBL/GenBank/DDBJ databases">
        <title>Genome sequencing of Photobacterium atrarenae GJH2-4.</title>
        <authorList>
            <person name="Park S.-J."/>
        </authorList>
    </citation>
    <scope>NUCLEOTIDE SEQUENCE</scope>
    <source>
        <strain evidence="7">GJH2-4</strain>
    </source>
</reference>
<evidence type="ECO:0000256" key="6">
    <source>
        <dbReference type="SAM" id="Phobius"/>
    </source>
</evidence>
<feature type="transmembrane region" description="Helical" evidence="6">
    <location>
        <begin position="246"/>
        <end position="267"/>
    </location>
</feature>
<evidence type="ECO:0000256" key="3">
    <source>
        <dbReference type="ARBA" id="ARBA00022692"/>
    </source>
</evidence>
<evidence type="ECO:0000313" key="8">
    <source>
        <dbReference type="Proteomes" id="UP001057998"/>
    </source>
</evidence>
<dbReference type="EMBL" id="CP101509">
    <property type="protein sequence ID" value="UTV29575.1"/>
    <property type="molecule type" value="Genomic_DNA"/>
</dbReference>
<feature type="transmembrane region" description="Helical" evidence="6">
    <location>
        <begin position="12"/>
        <end position="31"/>
    </location>
</feature>
<evidence type="ECO:0000256" key="5">
    <source>
        <dbReference type="ARBA" id="ARBA00023136"/>
    </source>
</evidence>
<feature type="transmembrane region" description="Helical" evidence="6">
    <location>
        <begin position="37"/>
        <end position="58"/>
    </location>
</feature>
<dbReference type="Proteomes" id="UP001057998">
    <property type="component" value="Chromosome 2"/>
</dbReference>
<dbReference type="SUPFAM" id="SSF103473">
    <property type="entry name" value="MFS general substrate transporter"/>
    <property type="match status" value="1"/>
</dbReference>
<evidence type="ECO:0000313" key="7">
    <source>
        <dbReference type="EMBL" id="UTV29575.1"/>
    </source>
</evidence>
<evidence type="ECO:0000256" key="2">
    <source>
        <dbReference type="ARBA" id="ARBA00022475"/>
    </source>
</evidence>
<keyword evidence="4 6" id="KW-1133">Transmembrane helix</keyword>
<comment type="subcellular location">
    <subcellularLocation>
        <location evidence="1">Cell membrane</location>
        <topology evidence="1">Multi-pass membrane protein</topology>
    </subcellularLocation>
</comment>
<keyword evidence="5 6" id="KW-0472">Membrane</keyword>
<protein>
    <submittedName>
        <fullName evidence="7">MFS transporter</fullName>
    </submittedName>
</protein>
<dbReference type="RefSeq" id="WP_255390893.1">
    <property type="nucleotide sequence ID" value="NZ_CP101509.1"/>
</dbReference>
<evidence type="ECO:0000256" key="1">
    <source>
        <dbReference type="ARBA" id="ARBA00004651"/>
    </source>
</evidence>
<dbReference type="PANTHER" id="PTHR23513:SF11">
    <property type="entry name" value="STAPHYLOFERRIN A TRANSPORTER"/>
    <property type="match status" value="1"/>
</dbReference>
<organism evidence="7 8">
    <name type="scientific">Photobacterium atrarenae</name>
    <dbReference type="NCBI Taxonomy" id="865757"/>
    <lineage>
        <taxon>Bacteria</taxon>
        <taxon>Pseudomonadati</taxon>
        <taxon>Pseudomonadota</taxon>
        <taxon>Gammaproteobacteria</taxon>
        <taxon>Vibrionales</taxon>
        <taxon>Vibrionaceae</taxon>
        <taxon>Photobacterium</taxon>
    </lineage>
</organism>
<proteinExistence type="predicted"/>
<dbReference type="PANTHER" id="PTHR23513">
    <property type="entry name" value="INTEGRAL MEMBRANE EFFLUX PROTEIN-RELATED"/>
    <property type="match status" value="1"/>
</dbReference>
<accession>A0ABY5GLG1</accession>
<feature type="transmembrane region" description="Helical" evidence="6">
    <location>
        <begin position="366"/>
        <end position="387"/>
    </location>
</feature>
<dbReference type="InterPro" id="IPR011701">
    <property type="entry name" value="MFS"/>
</dbReference>
<dbReference type="CDD" id="cd06173">
    <property type="entry name" value="MFS_MefA_like"/>
    <property type="match status" value="1"/>
</dbReference>
<keyword evidence="8" id="KW-1185">Reference proteome</keyword>
<keyword evidence="2" id="KW-1003">Cell membrane</keyword>
<feature type="transmembrane region" description="Helical" evidence="6">
    <location>
        <begin position="164"/>
        <end position="182"/>
    </location>
</feature>
<sequence length="404" mass="44677">MIHKTIPYLGGRFFDGISSGMFMMALPWILITESGSGSFVAIVTLICTLSSFLLTPVLSTLIDRHSRKAILVWVQVIQTTTALLVMVAALNQLASPWLLAAAQWIFWNSNDVAWSANNAFTQENYTREEYARITGQQEVVMQLTLLGAGGAGIVLLELWSMSEFALFAVLASGLSALCYALTPYHRKLSQASANVPFNQQLKETGHLFKLQPRFYLFLALSCLSYPMLTYLTKLVPIYFAEQGISGMWFAGWKVSYGIGALICGLIVAQLLRTVVFERAMLVSMMAMSLLLIVMSLYLSPLVMVVLVVIIGFFNSFNRIARITKMNHEVAIAQRGRIDGGLKLFSTLSQSASYVLIALLSHYNLTVYGFLSIALVMLLSTLMMLQLYRRGAHQANFSAANPQAA</sequence>
<dbReference type="Pfam" id="PF07690">
    <property type="entry name" value="MFS_1"/>
    <property type="match status" value="1"/>
</dbReference>
<gene>
    <name evidence="7" type="ORF">NNL38_21410</name>
</gene>
<name>A0ABY5GLG1_9GAMM</name>